<sequence length="330" mass="38329">MQRERYIDIVKGLAILCIVLLHYENGLFPTKVNVFVGSFMITTFYVTAGWLMAMRKNALTTKELLHRRWQQLGLPYCYWTAIIIIFDVLLWGGGYYDTYYIARELYKSVTLRGIGTLWFLPALFFGELIWHWLCKKRTFVIWTILILMLTFTNAYHCIFDTHQEPLYRIVDAPFRVMTNALNACIGIAAGSYFYNFTNNKLAEWRLGKTLFVGVSLCLIAFLAANYLPSYLSFMWGCLAPLLGPLGFLCIAKAVQSSRWTDFFDYWGRNSLLLMVTHYSIVLVLFQWFTESVLSKSFSGWISLGCFIISIPIQYLLVPFFDKYAKYLLGK</sequence>
<keyword evidence="1" id="KW-1133">Transmembrane helix</keyword>
<dbReference type="GO" id="GO:0016747">
    <property type="term" value="F:acyltransferase activity, transferring groups other than amino-acyl groups"/>
    <property type="evidence" value="ECO:0007669"/>
    <property type="project" value="InterPro"/>
</dbReference>
<feature type="transmembrane region" description="Helical" evidence="1">
    <location>
        <begin position="271"/>
        <end position="288"/>
    </location>
</feature>
<feature type="transmembrane region" description="Helical" evidence="1">
    <location>
        <begin position="7"/>
        <end position="23"/>
    </location>
</feature>
<feature type="transmembrane region" description="Helical" evidence="1">
    <location>
        <begin position="176"/>
        <end position="194"/>
    </location>
</feature>
<dbReference type="Pfam" id="PF01757">
    <property type="entry name" value="Acyl_transf_3"/>
    <property type="match status" value="1"/>
</dbReference>
<dbReference type="PANTHER" id="PTHR37312">
    <property type="entry name" value="MEMBRANE-BOUND ACYLTRANSFERASE YKRP-RELATED"/>
    <property type="match status" value="1"/>
</dbReference>
<feature type="transmembrane region" description="Helical" evidence="1">
    <location>
        <begin position="113"/>
        <end position="132"/>
    </location>
</feature>
<feature type="transmembrane region" description="Helical" evidence="1">
    <location>
        <begin position="139"/>
        <end position="156"/>
    </location>
</feature>
<protein>
    <submittedName>
        <fullName evidence="3">Acyltransferase family protein</fullName>
    </submittedName>
</protein>
<dbReference type="InterPro" id="IPR002656">
    <property type="entry name" value="Acyl_transf_3_dom"/>
</dbReference>
<dbReference type="Proteomes" id="UP001221924">
    <property type="component" value="Unassembled WGS sequence"/>
</dbReference>
<evidence type="ECO:0000313" key="3">
    <source>
        <dbReference type="EMBL" id="MDE8693885.1"/>
    </source>
</evidence>
<reference evidence="3" key="1">
    <citation type="submission" date="2023-03" db="EMBL/GenBank/DDBJ databases">
        <title>DFI Biobank Strains.</title>
        <authorList>
            <person name="Mostad J."/>
            <person name="Paddock L."/>
            <person name="Medina S."/>
            <person name="Waligurski E."/>
            <person name="Barat B."/>
            <person name="Smith R."/>
            <person name="Burgo V."/>
            <person name="Metcalfe C."/>
            <person name="Woodson C."/>
            <person name="Sundararajan A."/>
            <person name="Ramaswamy R."/>
            <person name="Lin H."/>
            <person name="Pamer E.G."/>
        </authorList>
    </citation>
    <scope>NUCLEOTIDE SEQUENCE</scope>
    <source>
        <strain evidence="3">DFI.9.5</strain>
    </source>
</reference>
<feature type="transmembrane region" description="Helical" evidence="1">
    <location>
        <begin position="206"/>
        <end position="227"/>
    </location>
</feature>
<dbReference type="EMBL" id="JARFID010000005">
    <property type="protein sequence ID" value="MDE8693885.1"/>
    <property type="molecule type" value="Genomic_DNA"/>
</dbReference>
<dbReference type="InterPro" id="IPR052734">
    <property type="entry name" value="Nod_factor_acetyltransferase"/>
</dbReference>
<name>A0AAW6LWA1_9BACE</name>
<evidence type="ECO:0000256" key="1">
    <source>
        <dbReference type="SAM" id="Phobius"/>
    </source>
</evidence>
<feature type="transmembrane region" description="Helical" evidence="1">
    <location>
        <begin position="74"/>
        <end position="93"/>
    </location>
</feature>
<feature type="transmembrane region" description="Helical" evidence="1">
    <location>
        <begin position="300"/>
        <end position="320"/>
    </location>
</feature>
<evidence type="ECO:0000259" key="2">
    <source>
        <dbReference type="Pfam" id="PF01757"/>
    </source>
</evidence>
<keyword evidence="1" id="KW-0812">Transmembrane</keyword>
<accession>A0AAW6LWA1</accession>
<proteinExistence type="predicted"/>
<comment type="caution">
    <text evidence="3">The sequence shown here is derived from an EMBL/GenBank/DDBJ whole genome shotgun (WGS) entry which is preliminary data.</text>
</comment>
<dbReference type="AlphaFoldDB" id="A0AAW6LWA1"/>
<dbReference type="PANTHER" id="PTHR37312:SF1">
    <property type="entry name" value="MEMBRANE-BOUND ACYLTRANSFERASE YKRP-RELATED"/>
    <property type="match status" value="1"/>
</dbReference>
<keyword evidence="3" id="KW-0012">Acyltransferase</keyword>
<gene>
    <name evidence="3" type="ORF">PZH42_07190</name>
</gene>
<feature type="domain" description="Acyltransferase 3" evidence="2">
    <location>
        <begin position="5"/>
        <end position="310"/>
    </location>
</feature>
<keyword evidence="1" id="KW-0472">Membrane</keyword>
<feature type="transmembrane region" description="Helical" evidence="1">
    <location>
        <begin position="35"/>
        <end position="53"/>
    </location>
</feature>
<feature type="transmembrane region" description="Helical" evidence="1">
    <location>
        <begin position="233"/>
        <end position="251"/>
    </location>
</feature>
<dbReference type="RefSeq" id="WP_149923970.1">
    <property type="nucleotide sequence ID" value="NZ_CAXKYC010000002.1"/>
</dbReference>
<organism evidence="3 4">
    <name type="scientific">Bacteroides cellulosilyticus</name>
    <dbReference type="NCBI Taxonomy" id="246787"/>
    <lineage>
        <taxon>Bacteria</taxon>
        <taxon>Pseudomonadati</taxon>
        <taxon>Bacteroidota</taxon>
        <taxon>Bacteroidia</taxon>
        <taxon>Bacteroidales</taxon>
        <taxon>Bacteroidaceae</taxon>
        <taxon>Bacteroides</taxon>
    </lineage>
</organism>
<keyword evidence="3" id="KW-0808">Transferase</keyword>
<evidence type="ECO:0000313" key="4">
    <source>
        <dbReference type="Proteomes" id="UP001221924"/>
    </source>
</evidence>